<accession>A0A0M2NK28</accession>
<name>A0A0M2NK28_9FIRM</name>
<dbReference type="GO" id="GO:0004061">
    <property type="term" value="F:arylformamidase activity"/>
    <property type="evidence" value="ECO:0007669"/>
    <property type="project" value="InterPro"/>
</dbReference>
<dbReference type="SUPFAM" id="SSF102198">
    <property type="entry name" value="Putative cyclase"/>
    <property type="match status" value="1"/>
</dbReference>
<dbReference type="Pfam" id="PF04199">
    <property type="entry name" value="Cyclase"/>
    <property type="match status" value="1"/>
</dbReference>
<dbReference type="RefSeq" id="WP_052740484.1">
    <property type="nucleotide sequence ID" value="NZ_CAUERS010000037.1"/>
</dbReference>
<dbReference type="GO" id="GO:0019441">
    <property type="term" value="P:L-tryptophan catabolic process to kynurenine"/>
    <property type="evidence" value="ECO:0007669"/>
    <property type="project" value="InterPro"/>
</dbReference>
<comment type="caution">
    <text evidence="1">The sequence shown here is derived from an EMBL/GenBank/DDBJ whole genome shotgun (WGS) entry which is preliminary data.</text>
</comment>
<evidence type="ECO:0000313" key="1">
    <source>
        <dbReference type="EMBL" id="KKI50595.1"/>
    </source>
</evidence>
<keyword evidence="1" id="KW-0378">Hydrolase</keyword>
<dbReference type="InterPro" id="IPR007325">
    <property type="entry name" value="KFase/CYL"/>
</dbReference>
<dbReference type="OrthoDB" id="9796085at2"/>
<reference evidence="1 2" key="1">
    <citation type="submission" date="2015-04" db="EMBL/GenBank/DDBJ databases">
        <title>Draft genome sequence of bacteremic isolate Catabacter hongkongensis type strain HKU16T.</title>
        <authorList>
            <person name="Lau S.K."/>
            <person name="Teng J.L."/>
            <person name="Huang Y."/>
            <person name="Curreem S.O."/>
            <person name="Tsui S.K."/>
            <person name="Woo P.C."/>
        </authorList>
    </citation>
    <scope>NUCLEOTIDE SEQUENCE [LARGE SCALE GENOMIC DNA]</scope>
    <source>
        <strain evidence="1 2">HKU16</strain>
    </source>
</reference>
<dbReference type="STRING" id="270498.CHK_1889"/>
<sequence>MGRVAAGKACNHSLRLKIYEVFKIKIIDITRELTAETKVYEGDPHVRLECFFTVDNYGYSVTKLSMGSHSGTHLDAPSHVLNGARTTKDIPLNDLVGECVVVDKKDFRVPAGTKKILLKSAPGVPAKLTAKSAQKLVDAGVRLIGTDDLSIGGDEVHKILLSEGIVVLESLYLDKVKAGDYFLCALPLKIEADGSPIRACLIESGEVE</sequence>
<dbReference type="EMBL" id="LAYJ01000103">
    <property type="protein sequence ID" value="KKI50595.1"/>
    <property type="molecule type" value="Genomic_DNA"/>
</dbReference>
<evidence type="ECO:0000313" key="2">
    <source>
        <dbReference type="Proteomes" id="UP000034076"/>
    </source>
</evidence>
<keyword evidence="2" id="KW-1185">Reference proteome</keyword>
<dbReference type="PANTHER" id="PTHR31118:SF32">
    <property type="entry name" value="KYNURENINE FORMAMIDASE"/>
    <property type="match status" value="1"/>
</dbReference>
<dbReference type="PANTHER" id="PTHR31118">
    <property type="entry name" value="CYCLASE-LIKE PROTEIN 2"/>
    <property type="match status" value="1"/>
</dbReference>
<dbReference type="Proteomes" id="UP000034076">
    <property type="component" value="Unassembled WGS sequence"/>
</dbReference>
<dbReference type="InterPro" id="IPR037175">
    <property type="entry name" value="KFase_sf"/>
</dbReference>
<proteinExistence type="predicted"/>
<dbReference type="Gene3D" id="3.50.30.50">
    <property type="entry name" value="Putative cyclase"/>
    <property type="match status" value="2"/>
</dbReference>
<organism evidence="1 2">
    <name type="scientific">Christensenella hongkongensis</name>
    <dbReference type="NCBI Taxonomy" id="270498"/>
    <lineage>
        <taxon>Bacteria</taxon>
        <taxon>Bacillati</taxon>
        <taxon>Bacillota</taxon>
        <taxon>Clostridia</taxon>
        <taxon>Christensenellales</taxon>
        <taxon>Christensenellaceae</taxon>
        <taxon>Christensenella</taxon>
    </lineage>
</organism>
<gene>
    <name evidence="1" type="ORF">CHK_1889</name>
</gene>
<dbReference type="AlphaFoldDB" id="A0A0M2NK28"/>
<protein>
    <submittedName>
        <fullName evidence="1">Metal-dependent hydrolase</fullName>
    </submittedName>
</protein>